<evidence type="ECO:0000313" key="1">
    <source>
        <dbReference type="EMBL" id="MCU7618767.1"/>
    </source>
</evidence>
<keyword evidence="2" id="KW-1185">Reference proteome</keyword>
<evidence type="ECO:0000313" key="2">
    <source>
        <dbReference type="Proteomes" id="UP001208649"/>
    </source>
</evidence>
<dbReference type="PROSITE" id="PS51257">
    <property type="entry name" value="PROKAR_LIPOPROTEIN"/>
    <property type="match status" value="1"/>
</dbReference>
<dbReference type="Pfam" id="PF19453">
    <property type="entry name" value="DUF5991"/>
    <property type="match status" value="1"/>
</dbReference>
<gene>
    <name evidence="1" type="ORF">NZ698_16350</name>
</gene>
<organism evidence="1 2">
    <name type="scientific">Chryseobacterium edaphi</name>
    <dbReference type="NCBI Taxonomy" id="2976532"/>
    <lineage>
        <taxon>Bacteria</taxon>
        <taxon>Pseudomonadati</taxon>
        <taxon>Bacteroidota</taxon>
        <taxon>Flavobacteriia</taxon>
        <taxon>Flavobacteriales</taxon>
        <taxon>Weeksellaceae</taxon>
        <taxon>Chryseobacterium group</taxon>
        <taxon>Chryseobacterium</taxon>
    </lineage>
</organism>
<proteinExistence type="predicted"/>
<dbReference type="RefSeq" id="WP_263004287.1">
    <property type="nucleotide sequence ID" value="NZ_JAOTEM010000005.1"/>
</dbReference>
<reference evidence="2" key="1">
    <citation type="submission" date="2023-07" db="EMBL/GenBank/DDBJ databases">
        <title>Chryseobacterium sp. strain PBS4-4 Genome sequencing and assembly.</title>
        <authorList>
            <person name="Jung Y."/>
        </authorList>
    </citation>
    <scope>NUCLEOTIDE SEQUENCE [LARGE SCALE GENOMIC DNA]</scope>
    <source>
        <strain evidence="2">PBS4-4</strain>
    </source>
</reference>
<name>A0ABT2WBU3_9FLAO</name>
<dbReference type="InterPro" id="IPR046033">
    <property type="entry name" value="DUF5991"/>
</dbReference>
<dbReference type="EMBL" id="JAOTEM010000005">
    <property type="protein sequence ID" value="MCU7618767.1"/>
    <property type="molecule type" value="Genomic_DNA"/>
</dbReference>
<dbReference type="Proteomes" id="UP001208649">
    <property type="component" value="Unassembled WGS sequence"/>
</dbReference>
<protein>
    <submittedName>
        <fullName evidence="1">DUF5991 domain-containing protein</fullName>
    </submittedName>
</protein>
<sequence length="322" mass="37758">MEIRLNKMLLLLTYLLLISCKGEAHNNKIEVKKEIKKELNFFDKKYENSLYSLVVDESNISDHPIKSHLDCKEEGYFTLHFVPKTEELRYFWKKTFLREYDFDNIDLKKDDAKISDIIKNHTNEYSIFSYQIKKEYLDANGNCTVESVYAKKNTVAQIYYYNASNDDWELKKEMNSVTLPPYLDSDFFVTNLPRYFTSPSANNSKQTNKWNGTYSLKLDYGKLDENSEMAIDYDIEINNDKCTFSGIGYKTYFTDLCKIEEKGNTLVLKYIKSTDGDGFSDHSILDVLGTIKFENNNFFIKSPIVADKEWKYNVDIMLTKTQ</sequence>
<accession>A0ABT2WBU3</accession>
<comment type="caution">
    <text evidence="1">The sequence shown here is derived from an EMBL/GenBank/DDBJ whole genome shotgun (WGS) entry which is preliminary data.</text>
</comment>